<feature type="region of interest" description="Disordered" evidence="1">
    <location>
        <begin position="270"/>
        <end position="367"/>
    </location>
</feature>
<dbReference type="InterPro" id="IPR051009">
    <property type="entry name" value="PRM"/>
</dbReference>
<reference evidence="4 5" key="1">
    <citation type="journal article" date="2018" name="Nat. Ecol. Evol.">
        <title>Pezizomycetes genomes reveal the molecular basis of ectomycorrhizal truffle lifestyle.</title>
        <authorList>
            <person name="Murat C."/>
            <person name="Payen T."/>
            <person name="Noel B."/>
            <person name="Kuo A."/>
            <person name="Morin E."/>
            <person name="Chen J."/>
            <person name="Kohler A."/>
            <person name="Krizsan K."/>
            <person name="Balestrini R."/>
            <person name="Da Silva C."/>
            <person name="Montanini B."/>
            <person name="Hainaut M."/>
            <person name="Levati E."/>
            <person name="Barry K.W."/>
            <person name="Belfiori B."/>
            <person name="Cichocki N."/>
            <person name="Clum A."/>
            <person name="Dockter R.B."/>
            <person name="Fauchery L."/>
            <person name="Guy J."/>
            <person name="Iotti M."/>
            <person name="Le Tacon F."/>
            <person name="Lindquist E.A."/>
            <person name="Lipzen A."/>
            <person name="Malagnac F."/>
            <person name="Mello A."/>
            <person name="Molinier V."/>
            <person name="Miyauchi S."/>
            <person name="Poulain J."/>
            <person name="Riccioni C."/>
            <person name="Rubini A."/>
            <person name="Sitrit Y."/>
            <person name="Splivallo R."/>
            <person name="Traeger S."/>
            <person name="Wang M."/>
            <person name="Zifcakova L."/>
            <person name="Wipf D."/>
            <person name="Zambonelli A."/>
            <person name="Paolocci F."/>
            <person name="Nowrousian M."/>
            <person name="Ottonello S."/>
            <person name="Baldrian P."/>
            <person name="Spatafora J.W."/>
            <person name="Henrissat B."/>
            <person name="Nagy L.G."/>
            <person name="Aury J.M."/>
            <person name="Wincker P."/>
            <person name="Grigoriev I.V."/>
            <person name="Bonfante P."/>
            <person name="Martin F.M."/>
        </authorList>
    </citation>
    <scope>NUCLEOTIDE SEQUENCE [LARGE SCALE GENOMIC DNA]</scope>
    <source>
        <strain evidence="4 5">120613-1</strain>
    </source>
</reference>
<keyword evidence="5" id="KW-1185">Reference proteome</keyword>
<dbReference type="PANTHER" id="PTHR36089">
    <property type="entry name" value="CHITIN SYNTHASE 3 COMPLEX PROTEIN CSI2-RELATED"/>
    <property type="match status" value="1"/>
</dbReference>
<feature type="region of interest" description="Disordered" evidence="1">
    <location>
        <begin position="212"/>
        <end position="249"/>
    </location>
</feature>
<name>A0A3N4J743_9PEZI</name>
<feature type="transmembrane region" description="Helical" evidence="2">
    <location>
        <begin position="144"/>
        <end position="166"/>
    </location>
</feature>
<accession>A0A3N4J743</accession>
<feature type="non-terminal residue" evidence="4">
    <location>
        <position position="367"/>
    </location>
</feature>
<feature type="compositionally biased region" description="Polar residues" evidence="1">
    <location>
        <begin position="76"/>
        <end position="107"/>
    </location>
</feature>
<keyword evidence="2" id="KW-1133">Transmembrane helix</keyword>
<protein>
    <recommendedName>
        <fullName evidence="6">CSI2 protein</fullName>
    </recommendedName>
</protein>
<feature type="compositionally biased region" description="Low complexity" evidence="1">
    <location>
        <begin position="297"/>
        <end position="332"/>
    </location>
</feature>
<dbReference type="PANTHER" id="PTHR36089:SF1">
    <property type="entry name" value="CHITIN SYNTHASE 3 COMPLEX PROTEIN CSI2-RELATED"/>
    <property type="match status" value="1"/>
</dbReference>
<feature type="compositionally biased region" description="Polar residues" evidence="1">
    <location>
        <begin position="23"/>
        <end position="44"/>
    </location>
</feature>
<feature type="compositionally biased region" description="Polar residues" evidence="1">
    <location>
        <begin position="222"/>
        <end position="237"/>
    </location>
</feature>
<evidence type="ECO:0000313" key="5">
    <source>
        <dbReference type="Proteomes" id="UP000276215"/>
    </source>
</evidence>
<gene>
    <name evidence="4" type="ORF">L873DRAFT_1568482</name>
</gene>
<organism evidence="4 5">
    <name type="scientific">Choiromyces venosus 120613-1</name>
    <dbReference type="NCBI Taxonomy" id="1336337"/>
    <lineage>
        <taxon>Eukaryota</taxon>
        <taxon>Fungi</taxon>
        <taxon>Dikarya</taxon>
        <taxon>Ascomycota</taxon>
        <taxon>Pezizomycotina</taxon>
        <taxon>Pezizomycetes</taxon>
        <taxon>Pezizales</taxon>
        <taxon>Tuberaceae</taxon>
        <taxon>Choiromyces</taxon>
    </lineage>
</organism>
<sequence>MRWNFSLLLCLLLALLATTVLSQSDSKTENTPASTNKPAETSKSPDPTTKETSKETPKDEKKDSSTQTDDNKTSDAAESTTAPVRITGSRTSDAQTTGTFPSMTSDTDFPTITGGFAAVTPTVTVPPTANAPFMQKSTLPEGTVFIAVGSALGLFALSVILWRCLVAWSLHRSVKRAAMNANMSDTKAMIRPPPNGGSSGFYAAGPGSTLSLDHLGAPPRPGTNSNRQQTPNSNLFFSPTAGAGGAAGDRRSQYLPAGYYAAGARDSTVGLGGHPNSSHTHLATHSVSSTRYNPNRGMGISPPGSPLIGPTGPATRGGSSHSSSQQLLGLKSSESHTSLNLPPTARAPSAYLEDLFENHRQQNPGNN</sequence>
<feature type="compositionally biased region" description="Polar residues" evidence="1">
    <location>
        <begin position="275"/>
        <end position="293"/>
    </location>
</feature>
<dbReference type="OrthoDB" id="4065319at2759"/>
<proteinExistence type="predicted"/>
<feature type="compositionally biased region" description="Basic and acidic residues" evidence="1">
    <location>
        <begin position="48"/>
        <end position="75"/>
    </location>
</feature>
<evidence type="ECO:0000256" key="2">
    <source>
        <dbReference type="SAM" id="Phobius"/>
    </source>
</evidence>
<dbReference type="Proteomes" id="UP000276215">
    <property type="component" value="Unassembled WGS sequence"/>
</dbReference>
<dbReference type="EMBL" id="ML120444">
    <property type="protein sequence ID" value="RPA93995.1"/>
    <property type="molecule type" value="Genomic_DNA"/>
</dbReference>
<evidence type="ECO:0000256" key="3">
    <source>
        <dbReference type="SAM" id="SignalP"/>
    </source>
</evidence>
<evidence type="ECO:0008006" key="6">
    <source>
        <dbReference type="Google" id="ProtNLM"/>
    </source>
</evidence>
<feature type="chain" id="PRO_5018024326" description="CSI2 protein" evidence="3">
    <location>
        <begin position="23"/>
        <end position="367"/>
    </location>
</feature>
<feature type="region of interest" description="Disordered" evidence="1">
    <location>
        <begin position="23"/>
        <end position="107"/>
    </location>
</feature>
<dbReference type="AlphaFoldDB" id="A0A3N4J743"/>
<evidence type="ECO:0000256" key="1">
    <source>
        <dbReference type="SAM" id="MobiDB-lite"/>
    </source>
</evidence>
<evidence type="ECO:0000313" key="4">
    <source>
        <dbReference type="EMBL" id="RPA93995.1"/>
    </source>
</evidence>
<dbReference type="GO" id="GO:0000324">
    <property type="term" value="C:fungal-type vacuole"/>
    <property type="evidence" value="ECO:0007669"/>
    <property type="project" value="TreeGrafter"/>
</dbReference>
<feature type="signal peptide" evidence="3">
    <location>
        <begin position="1"/>
        <end position="22"/>
    </location>
</feature>
<keyword evidence="2" id="KW-0812">Transmembrane</keyword>
<keyword evidence="2" id="KW-0472">Membrane</keyword>
<keyword evidence="3" id="KW-0732">Signal</keyword>